<name>A0A1C4E7E7_9ENTR</name>
<evidence type="ECO:0000256" key="15">
    <source>
        <dbReference type="HAMAP-Rule" id="MF_00283"/>
    </source>
</evidence>
<keyword evidence="10 15" id="KW-0460">Magnesium</keyword>
<reference evidence="21" key="1">
    <citation type="submission" date="2016-08" db="EMBL/GenBank/DDBJ databases">
        <authorList>
            <person name="Varghese N."/>
            <person name="Submissions Spin"/>
        </authorList>
    </citation>
    <scope>NUCLEOTIDE SEQUENCE [LARGE SCALE GENOMIC DNA]</scope>
    <source>
        <strain evidence="21">REICA_142</strain>
    </source>
</reference>
<dbReference type="Pfam" id="PF01588">
    <property type="entry name" value="tRNA_bind"/>
    <property type="match status" value="1"/>
</dbReference>
<feature type="domain" description="FDX-ACB" evidence="18">
    <location>
        <begin position="701"/>
        <end position="794"/>
    </location>
</feature>
<evidence type="ECO:0000256" key="9">
    <source>
        <dbReference type="ARBA" id="ARBA00022840"/>
    </source>
</evidence>
<accession>A0A1C4E7E7</accession>
<dbReference type="GO" id="GO:0006432">
    <property type="term" value="P:phenylalanyl-tRNA aminoacylation"/>
    <property type="evidence" value="ECO:0007669"/>
    <property type="project" value="UniProtKB-UniRule"/>
</dbReference>
<dbReference type="SMART" id="SM00874">
    <property type="entry name" value="B5"/>
    <property type="match status" value="1"/>
</dbReference>
<proteinExistence type="inferred from homology"/>
<dbReference type="GO" id="GO:0005524">
    <property type="term" value="F:ATP binding"/>
    <property type="evidence" value="ECO:0007669"/>
    <property type="project" value="UniProtKB-UniRule"/>
</dbReference>
<dbReference type="SMART" id="SM00896">
    <property type="entry name" value="FDX-ACB"/>
    <property type="match status" value="1"/>
</dbReference>
<dbReference type="FunFam" id="3.50.40.10:FF:000001">
    <property type="entry name" value="Phenylalanine--tRNA ligase beta subunit"/>
    <property type="match status" value="1"/>
</dbReference>
<dbReference type="CDD" id="cd00769">
    <property type="entry name" value="PheRS_beta_core"/>
    <property type="match status" value="1"/>
</dbReference>
<evidence type="ECO:0000256" key="5">
    <source>
        <dbReference type="ARBA" id="ARBA00022555"/>
    </source>
</evidence>
<gene>
    <name evidence="15" type="primary">pheT</name>
    <name evidence="20" type="ORF">GA0061070_102118</name>
</gene>
<dbReference type="Pfam" id="PF03147">
    <property type="entry name" value="FDX-ACB"/>
    <property type="match status" value="1"/>
</dbReference>
<dbReference type="SMART" id="SM00873">
    <property type="entry name" value="B3_4"/>
    <property type="match status" value="1"/>
</dbReference>
<dbReference type="SUPFAM" id="SSF50249">
    <property type="entry name" value="Nucleic acid-binding proteins"/>
    <property type="match status" value="1"/>
</dbReference>
<evidence type="ECO:0000256" key="12">
    <source>
        <dbReference type="ARBA" id="ARBA00022917"/>
    </source>
</evidence>
<evidence type="ECO:0000256" key="16">
    <source>
        <dbReference type="PROSITE-ProRule" id="PRU00209"/>
    </source>
</evidence>
<evidence type="ECO:0000256" key="4">
    <source>
        <dbReference type="ARBA" id="ARBA00022490"/>
    </source>
</evidence>
<dbReference type="Pfam" id="PF03484">
    <property type="entry name" value="B5"/>
    <property type="match status" value="1"/>
</dbReference>
<dbReference type="Gene3D" id="3.30.930.10">
    <property type="entry name" value="Bira Bifunctional Protein, Domain 2"/>
    <property type="match status" value="1"/>
</dbReference>
<dbReference type="NCBIfam" id="NF045760">
    <property type="entry name" value="YtpR"/>
    <property type="match status" value="1"/>
</dbReference>
<keyword evidence="7 15" id="KW-0479">Metal-binding</keyword>
<dbReference type="NCBIfam" id="TIGR00472">
    <property type="entry name" value="pheT_bact"/>
    <property type="match status" value="1"/>
</dbReference>
<evidence type="ECO:0000313" key="21">
    <source>
        <dbReference type="Proteomes" id="UP000198515"/>
    </source>
</evidence>
<organism evidence="20 21">
    <name type="scientific">Kosakonia oryziphila</name>
    <dbReference type="NCBI Taxonomy" id="1005667"/>
    <lineage>
        <taxon>Bacteria</taxon>
        <taxon>Pseudomonadati</taxon>
        <taxon>Pseudomonadota</taxon>
        <taxon>Gammaproteobacteria</taxon>
        <taxon>Enterobacterales</taxon>
        <taxon>Enterobacteriaceae</taxon>
        <taxon>Kosakonia</taxon>
    </lineage>
</organism>
<keyword evidence="21" id="KW-1185">Reference proteome</keyword>
<evidence type="ECO:0000256" key="10">
    <source>
        <dbReference type="ARBA" id="ARBA00022842"/>
    </source>
</evidence>
<evidence type="ECO:0000256" key="14">
    <source>
        <dbReference type="ARBA" id="ARBA00049255"/>
    </source>
</evidence>
<evidence type="ECO:0000256" key="11">
    <source>
        <dbReference type="ARBA" id="ARBA00022884"/>
    </source>
</evidence>
<dbReference type="InterPro" id="IPR045864">
    <property type="entry name" value="aa-tRNA-synth_II/BPL/LPL"/>
</dbReference>
<evidence type="ECO:0000256" key="3">
    <source>
        <dbReference type="ARBA" id="ARBA00011209"/>
    </source>
</evidence>
<keyword evidence="6 15" id="KW-0436">Ligase</keyword>
<dbReference type="Gene3D" id="2.40.50.140">
    <property type="entry name" value="Nucleic acid-binding proteins"/>
    <property type="match status" value="1"/>
</dbReference>
<evidence type="ECO:0000259" key="19">
    <source>
        <dbReference type="PROSITE" id="PS51483"/>
    </source>
</evidence>
<keyword evidence="9 15" id="KW-0067">ATP-binding</keyword>
<dbReference type="SUPFAM" id="SSF55681">
    <property type="entry name" value="Class II aaRS and biotin synthetases"/>
    <property type="match status" value="1"/>
</dbReference>
<evidence type="ECO:0000256" key="13">
    <source>
        <dbReference type="ARBA" id="ARBA00023146"/>
    </source>
</evidence>
<dbReference type="RefSeq" id="WP_090136289.1">
    <property type="nucleotide sequence ID" value="NZ_FMBC01000021.1"/>
</dbReference>
<dbReference type="InterPro" id="IPR045060">
    <property type="entry name" value="Phe-tRNA-ligase_IIc_bsu"/>
</dbReference>
<dbReference type="InterPro" id="IPR005146">
    <property type="entry name" value="B3/B4_tRNA-bd"/>
</dbReference>
<keyword evidence="5 16" id="KW-0820">tRNA-binding</keyword>
<dbReference type="Proteomes" id="UP000198515">
    <property type="component" value="Unassembled WGS sequence"/>
</dbReference>
<dbReference type="FunFam" id="2.40.50.140:FF:000045">
    <property type="entry name" value="Phenylalanine--tRNA ligase beta subunit"/>
    <property type="match status" value="1"/>
</dbReference>
<dbReference type="HAMAP" id="MF_00283">
    <property type="entry name" value="Phe_tRNA_synth_beta1"/>
    <property type="match status" value="1"/>
</dbReference>
<dbReference type="SUPFAM" id="SSF54991">
    <property type="entry name" value="Anticodon-binding domain of PheRS"/>
    <property type="match status" value="1"/>
</dbReference>
<dbReference type="PROSITE" id="PS51483">
    <property type="entry name" value="B5"/>
    <property type="match status" value="1"/>
</dbReference>
<feature type="domain" description="TRNA-binding" evidence="17">
    <location>
        <begin position="39"/>
        <end position="148"/>
    </location>
</feature>
<comment type="subcellular location">
    <subcellularLocation>
        <location evidence="1 15">Cytoplasm</location>
    </subcellularLocation>
</comment>
<dbReference type="Pfam" id="PF17759">
    <property type="entry name" value="tRNA_synthFbeta"/>
    <property type="match status" value="1"/>
</dbReference>
<feature type="binding site" evidence="15">
    <location>
        <position position="454"/>
    </location>
    <ligand>
        <name>Mg(2+)</name>
        <dbReference type="ChEBI" id="CHEBI:18420"/>
        <note>shared with alpha subunit</note>
    </ligand>
</feature>
<evidence type="ECO:0000256" key="8">
    <source>
        <dbReference type="ARBA" id="ARBA00022741"/>
    </source>
</evidence>
<dbReference type="EC" id="6.1.1.20" evidence="15"/>
<feature type="binding site" evidence="15">
    <location>
        <position position="460"/>
    </location>
    <ligand>
        <name>Mg(2+)</name>
        <dbReference type="ChEBI" id="CHEBI:18420"/>
        <note>shared with alpha subunit</note>
    </ligand>
</feature>
<dbReference type="PANTHER" id="PTHR10947:SF0">
    <property type="entry name" value="PHENYLALANINE--TRNA LIGASE BETA SUBUNIT"/>
    <property type="match status" value="1"/>
</dbReference>
<dbReference type="InterPro" id="IPR012340">
    <property type="entry name" value="NA-bd_OB-fold"/>
</dbReference>
<dbReference type="InterPro" id="IPR005121">
    <property type="entry name" value="Fdx_antiC-bd"/>
</dbReference>
<comment type="catalytic activity">
    <reaction evidence="14 15">
        <text>tRNA(Phe) + L-phenylalanine + ATP = L-phenylalanyl-tRNA(Phe) + AMP + diphosphate + H(+)</text>
        <dbReference type="Rhea" id="RHEA:19413"/>
        <dbReference type="Rhea" id="RHEA-COMP:9668"/>
        <dbReference type="Rhea" id="RHEA-COMP:9699"/>
        <dbReference type="ChEBI" id="CHEBI:15378"/>
        <dbReference type="ChEBI" id="CHEBI:30616"/>
        <dbReference type="ChEBI" id="CHEBI:33019"/>
        <dbReference type="ChEBI" id="CHEBI:58095"/>
        <dbReference type="ChEBI" id="CHEBI:78442"/>
        <dbReference type="ChEBI" id="CHEBI:78531"/>
        <dbReference type="ChEBI" id="CHEBI:456215"/>
        <dbReference type="EC" id="6.1.1.20"/>
    </reaction>
</comment>
<dbReference type="InterPro" id="IPR020825">
    <property type="entry name" value="Phe-tRNA_synthase-like_B3/B4"/>
</dbReference>
<dbReference type="GO" id="GO:0000287">
    <property type="term" value="F:magnesium ion binding"/>
    <property type="evidence" value="ECO:0007669"/>
    <property type="project" value="UniProtKB-UniRule"/>
</dbReference>
<keyword evidence="12 15" id="KW-0648">Protein biosynthesis</keyword>
<dbReference type="InterPro" id="IPR036690">
    <property type="entry name" value="Fdx_antiC-bd_sf"/>
</dbReference>
<comment type="cofactor">
    <cofactor evidence="15">
        <name>Mg(2+)</name>
        <dbReference type="ChEBI" id="CHEBI:18420"/>
    </cofactor>
    <text evidence="15">Binds 2 magnesium ions per tetramer.</text>
</comment>
<evidence type="ECO:0000259" key="17">
    <source>
        <dbReference type="PROSITE" id="PS50886"/>
    </source>
</evidence>
<dbReference type="OrthoDB" id="9805455at2"/>
<dbReference type="FunFam" id="3.30.930.10:FF:000022">
    <property type="entry name" value="Phenylalanine--tRNA ligase beta subunit"/>
    <property type="match status" value="1"/>
</dbReference>
<protein>
    <recommendedName>
        <fullName evidence="15">Phenylalanine--tRNA ligase beta subunit</fullName>
        <ecNumber evidence="15">6.1.1.20</ecNumber>
    </recommendedName>
    <alternativeName>
        <fullName evidence="15">Phenylalanyl-tRNA synthetase beta subunit</fullName>
        <shortName evidence="15">PheRS</shortName>
    </alternativeName>
</protein>
<comment type="subunit">
    <text evidence="3 15">Tetramer of two alpha and two beta subunits.</text>
</comment>
<dbReference type="FunFam" id="3.30.70.380:FF:000001">
    <property type="entry name" value="Phenylalanine--tRNA ligase beta subunit"/>
    <property type="match status" value="1"/>
</dbReference>
<dbReference type="InterPro" id="IPR009061">
    <property type="entry name" value="DNA-bd_dom_put_sf"/>
</dbReference>
<dbReference type="GO" id="GO:0009328">
    <property type="term" value="C:phenylalanine-tRNA ligase complex"/>
    <property type="evidence" value="ECO:0007669"/>
    <property type="project" value="TreeGrafter"/>
</dbReference>
<dbReference type="GO" id="GO:0004826">
    <property type="term" value="F:phenylalanine-tRNA ligase activity"/>
    <property type="evidence" value="ECO:0007669"/>
    <property type="project" value="UniProtKB-UniRule"/>
</dbReference>
<feature type="binding site" evidence="15">
    <location>
        <position position="464"/>
    </location>
    <ligand>
        <name>Mg(2+)</name>
        <dbReference type="ChEBI" id="CHEBI:18420"/>
        <note>shared with alpha subunit</note>
    </ligand>
</feature>
<evidence type="ECO:0000256" key="7">
    <source>
        <dbReference type="ARBA" id="ARBA00022723"/>
    </source>
</evidence>
<dbReference type="Gene3D" id="3.30.70.380">
    <property type="entry name" value="Ferrodoxin-fold anticodon-binding domain"/>
    <property type="match status" value="1"/>
</dbReference>
<comment type="similarity">
    <text evidence="2 15">Belongs to the phenylalanyl-tRNA synthetase beta subunit family. Type 1 subfamily.</text>
</comment>
<dbReference type="InterPro" id="IPR002547">
    <property type="entry name" value="tRNA-bd_dom"/>
</dbReference>
<dbReference type="InterPro" id="IPR004532">
    <property type="entry name" value="Phe-tRNA-ligase_IIc_bsu_bact"/>
</dbReference>
<keyword evidence="8 15" id="KW-0547">Nucleotide-binding</keyword>
<dbReference type="AlphaFoldDB" id="A0A1C4E7E7"/>
<evidence type="ECO:0000256" key="6">
    <source>
        <dbReference type="ARBA" id="ARBA00022598"/>
    </source>
</evidence>
<keyword evidence="4 15" id="KW-0963">Cytoplasm</keyword>
<dbReference type="CDD" id="cd02796">
    <property type="entry name" value="tRNA_bind_bactPheRS"/>
    <property type="match status" value="1"/>
</dbReference>
<evidence type="ECO:0000256" key="2">
    <source>
        <dbReference type="ARBA" id="ARBA00008653"/>
    </source>
</evidence>
<keyword evidence="13 15" id="KW-0030">Aminoacyl-tRNA synthetase</keyword>
<dbReference type="InterPro" id="IPR005147">
    <property type="entry name" value="tRNA_synthase_B5-dom"/>
</dbReference>
<dbReference type="Gene3D" id="3.50.40.10">
    <property type="entry name" value="Phenylalanyl-trna Synthetase, Chain B, domain 3"/>
    <property type="match status" value="1"/>
</dbReference>
<dbReference type="PROSITE" id="PS50886">
    <property type="entry name" value="TRBD"/>
    <property type="match status" value="1"/>
</dbReference>
<dbReference type="PANTHER" id="PTHR10947">
    <property type="entry name" value="PHENYLALANYL-TRNA SYNTHETASE BETA CHAIN AND LEUCINE-RICH REPEAT-CONTAINING PROTEIN 47"/>
    <property type="match status" value="1"/>
</dbReference>
<dbReference type="Pfam" id="PF03483">
    <property type="entry name" value="B3_4"/>
    <property type="match status" value="1"/>
</dbReference>
<feature type="domain" description="B5" evidence="19">
    <location>
        <begin position="401"/>
        <end position="476"/>
    </location>
</feature>
<evidence type="ECO:0000256" key="1">
    <source>
        <dbReference type="ARBA" id="ARBA00004496"/>
    </source>
</evidence>
<dbReference type="FunFam" id="3.30.56.10:FF:000002">
    <property type="entry name" value="Phenylalanine--tRNA ligase beta subunit"/>
    <property type="match status" value="1"/>
</dbReference>
<dbReference type="EMBL" id="FMBC01000021">
    <property type="protein sequence ID" value="SCC39451.1"/>
    <property type="molecule type" value="Genomic_DNA"/>
</dbReference>
<sequence>MKFSELWLREWVNPAIDSEALSEQITMAGLEVDGVEPVAGSFDGVVVGEVMECAQHPNADKLRVTKVNVGGDRLLDIVCGAPNCRLGLKVAVATVGAVLPGDFKIKAAKLRGEPSEGMLCSFSELGISDDHSGIIELPADAPIGTNIREYLKLDDNTIEISVTPNRADCLGIIGVARDVAVLNQSPLTAPEISPVAATITDTLPIAVEAADACPRYLGRVVKGINVKAPTPLWMKEKLRRCGIRSIDAVVDVTNYVLLELGQPMHAFDRDRLEGGIVVRMAKEGETLVLLDGSEAKLSADTLVIADHNKALAMGGIFGGEHSGVNSETQNVLLECAFFNPLSITGRARRHGLHTDASHRYERGVDPQLQYKAMERATRLLLDICGGEAGPIIDVTNEATLPKRATIRLRRSKLDRLIGHHIADEQVSDILKRLGCEVTEGQDEWLAVAPSWRFDMEIEEDLVEEVARIYGYNNIPDAPVQASLVMGEHREADLSLKRVKTMLNDKGYQEVITYSFVDPKLQQLIHPGEEALILPSPISSEMSAMRLSLWTGLLSTIVYNQNRQQSRVRIFETGLRFVPDTQANLGIRQDVMLAGAICGNRYEEHWDLAKGSVDFFDLKGDLESVLELTGKLSAIEFRAETNPALHPGQSAAIYLKDKRIGFIGVMHPELERKLDLNGRTLVFELEWNALADRVVPQAQEISRFPANRRDIAVVVAENVPAADVLAECKKVGVNQVVGVNLFDVYCGKGVAEGYKSLAISLILQDTSRTLEEEEIAATVARCVEALKERFQASLRD</sequence>
<evidence type="ECO:0000259" key="18">
    <source>
        <dbReference type="PROSITE" id="PS51447"/>
    </source>
</evidence>
<feature type="binding site" evidence="15">
    <location>
        <position position="463"/>
    </location>
    <ligand>
        <name>Mg(2+)</name>
        <dbReference type="ChEBI" id="CHEBI:18420"/>
        <note>shared with alpha subunit</note>
    </ligand>
</feature>
<dbReference type="PROSITE" id="PS51447">
    <property type="entry name" value="FDX_ACB"/>
    <property type="match status" value="1"/>
</dbReference>
<dbReference type="GO" id="GO:0000049">
    <property type="term" value="F:tRNA binding"/>
    <property type="evidence" value="ECO:0007669"/>
    <property type="project" value="UniProtKB-UniRule"/>
</dbReference>
<keyword evidence="11 16" id="KW-0694">RNA-binding</keyword>
<dbReference type="SUPFAM" id="SSF46955">
    <property type="entry name" value="Putative DNA-binding domain"/>
    <property type="match status" value="1"/>
</dbReference>
<dbReference type="InterPro" id="IPR033714">
    <property type="entry name" value="tRNA_bind_bactPheRS"/>
</dbReference>
<dbReference type="Gene3D" id="3.30.56.10">
    <property type="match status" value="2"/>
</dbReference>
<dbReference type="InterPro" id="IPR041616">
    <property type="entry name" value="PheRS_beta_core"/>
</dbReference>
<dbReference type="SUPFAM" id="SSF56037">
    <property type="entry name" value="PheT/TilS domain"/>
    <property type="match status" value="1"/>
</dbReference>
<evidence type="ECO:0000313" key="20">
    <source>
        <dbReference type="EMBL" id="SCC39451.1"/>
    </source>
</evidence>